<proteinExistence type="predicted"/>
<reference evidence="2 3" key="1">
    <citation type="journal article" date="2022" name="Nat. Ecol. Evol.">
        <title>A masculinizing supergene underlies an exaggerated male reproductive morph in a spider.</title>
        <authorList>
            <person name="Hendrickx F."/>
            <person name="De Corte Z."/>
            <person name="Sonet G."/>
            <person name="Van Belleghem S.M."/>
            <person name="Kostlbacher S."/>
            <person name="Vangestel C."/>
        </authorList>
    </citation>
    <scope>NUCLEOTIDE SEQUENCE [LARGE SCALE GENOMIC DNA]</scope>
    <source>
        <strain evidence="2">W744_W776</strain>
    </source>
</reference>
<accession>A0AAV6VMW0</accession>
<evidence type="ECO:0000313" key="3">
    <source>
        <dbReference type="Proteomes" id="UP000827092"/>
    </source>
</evidence>
<evidence type="ECO:0000256" key="1">
    <source>
        <dbReference type="SAM" id="MobiDB-lite"/>
    </source>
</evidence>
<feature type="region of interest" description="Disordered" evidence="1">
    <location>
        <begin position="31"/>
        <end position="51"/>
    </location>
</feature>
<organism evidence="2 3">
    <name type="scientific">Oedothorax gibbosus</name>
    <dbReference type="NCBI Taxonomy" id="931172"/>
    <lineage>
        <taxon>Eukaryota</taxon>
        <taxon>Metazoa</taxon>
        <taxon>Ecdysozoa</taxon>
        <taxon>Arthropoda</taxon>
        <taxon>Chelicerata</taxon>
        <taxon>Arachnida</taxon>
        <taxon>Araneae</taxon>
        <taxon>Araneomorphae</taxon>
        <taxon>Entelegynae</taxon>
        <taxon>Araneoidea</taxon>
        <taxon>Linyphiidae</taxon>
        <taxon>Erigoninae</taxon>
        <taxon>Oedothorax</taxon>
    </lineage>
</organism>
<comment type="caution">
    <text evidence="2">The sequence shown here is derived from an EMBL/GenBank/DDBJ whole genome shotgun (WGS) entry which is preliminary data.</text>
</comment>
<gene>
    <name evidence="2" type="ORF">JTE90_021308</name>
</gene>
<name>A0AAV6VMW0_9ARAC</name>
<dbReference type="EMBL" id="JAFNEN010000053">
    <property type="protein sequence ID" value="KAG8197578.1"/>
    <property type="molecule type" value="Genomic_DNA"/>
</dbReference>
<sequence>MEVGVLDNFLTYTHSVFVDETRRECRGVRKNKSFANEKENGQSPGVGGMQKSQWSVLDGVMECEEGLRDDKSGWK</sequence>
<keyword evidence="3" id="KW-1185">Reference proteome</keyword>
<dbReference type="Proteomes" id="UP000827092">
    <property type="component" value="Unassembled WGS sequence"/>
</dbReference>
<protein>
    <submittedName>
        <fullName evidence="2">Uncharacterized protein</fullName>
    </submittedName>
</protein>
<evidence type="ECO:0000313" key="2">
    <source>
        <dbReference type="EMBL" id="KAG8197578.1"/>
    </source>
</evidence>
<dbReference type="AlphaFoldDB" id="A0AAV6VMW0"/>